<comment type="caution">
    <text evidence="2">The sequence shown here is derived from an EMBL/GenBank/DDBJ whole genome shotgun (WGS) entry which is preliminary data.</text>
</comment>
<feature type="domain" description="Glucosamine/galactosamine-6-phosphate isomerase" evidence="1">
    <location>
        <begin position="9"/>
        <end position="228"/>
    </location>
</feature>
<dbReference type="EMBL" id="BTPD01000003">
    <property type="protein sequence ID" value="GMQ28631.1"/>
    <property type="molecule type" value="Genomic_DNA"/>
</dbReference>
<dbReference type="InterPro" id="IPR004547">
    <property type="entry name" value="Glucosamine6P_isomerase"/>
</dbReference>
<sequence>MTISISPTPIELGQKAGKTGAELIRKAIKTQGFANIILATGTSQFETLKQLLTEKEIDWSKVTVFHLDEYLGLPITHPASFRKYLVERFFNHVPQLKAYHLIDGENEPEKECERLSTLIQNHPIDVAFVGIGENGHLAFNDPPADFEIEKPYLVVNLDHACRMQQLGEGWFPDLEAVPTQAISMSIRQILKSKAIICSVPDLRKAQAISNCLEGEISNLHPASILQSHSDCQIFLDKPASTLLSNH</sequence>
<organism evidence="2 3">
    <name type="scientific">Algoriphagus confluentis</name>
    <dbReference type="NCBI Taxonomy" id="1697556"/>
    <lineage>
        <taxon>Bacteria</taxon>
        <taxon>Pseudomonadati</taxon>
        <taxon>Bacteroidota</taxon>
        <taxon>Cytophagia</taxon>
        <taxon>Cytophagales</taxon>
        <taxon>Cyclobacteriaceae</taxon>
        <taxon>Algoriphagus</taxon>
    </lineage>
</organism>
<gene>
    <name evidence="2" type="ORF">Aconfl_12740</name>
</gene>
<protein>
    <submittedName>
        <fullName evidence="2">Glucosamine-6-phosphate deaminase</fullName>
    </submittedName>
</protein>
<dbReference type="InterPro" id="IPR018321">
    <property type="entry name" value="Glucosamine6P_isomerase_CS"/>
</dbReference>
<evidence type="ECO:0000259" key="1">
    <source>
        <dbReference type="Pfam" id="PF01182"/>
    </source>
</evidence>
<proteinExistence type="predicted"/>
<dbReference type="Pfam" id="PF01182">
    <property type="entry name" value="Glucosamine_iso"/>
    <property type="match status" value="1"/>
</dbReference>
<dbReference type="InterPro" id="IPR037171">
    <property type="entry name" value="NagB/RpiA_transferase-like"/>
</dbReference>
<evidence type="ECO:0000313" key="2">
    <source>
        <dbReference type="EMBL" id="GMQ28631.1"/>
    </source>
</evidence>
<reference evidence="2 3" key="1">
    <citation type="submission" date="2023-08" db="EMBL/GenBank/DDBJ databases">
        <title>Draft genome sequence of Algoriphagus confluentis.</title>
        <authorList>
            <person name="Takatani N."/>
            <person name="Hosokawa M."/>
            <person name="Sawabe T."/>
        </authorList>
    </citation>
    <scope>NUCLEOTIDE SEQUENCE [LARGE SCALE GENOMIC DNA]</scope>
    <source>
        <strain evidence="2 3">NBRC 111222</strain>
    </source>
</reference>
<dbReference type="SUPFAM" id="SSF100950">
    <property type="entry name" value="NagB/RpiA/CoA transferase-like"/>
    <property type="match status" value="1"/>
</dbReference>
<dbReference type="Gene3D" id="3.40.50.1360">
    <property type="match status" value="1"/>
</dbReference>
<name>A0ABQ6PL38_9BACT</name>
<dbReference type="PROSITE" id="PS01161">
    <property type="entry name" value="GLC_GALNAC_ISOMERASE"/>
    <property type="match status" value="1"/>
</dbReference>
<accession>A0ABQ6PL38</accession>
<dbReference type="RefSeq" id="WP_338223378.1">
    <property type="nucleotide sequence ID" value="NZ_BTPD01000003.1"/>
</dbReference>
<dbReference type="PANTHER" id="PTHR11280:SF6">
    <property type="entry name" value="GLUCOSAMINE-6-PHOSPHATE ISOMERASE NAGB"/>
    <property type="match status" value="1"/>
</dbReference>
<keyword evidence="3" id="KW-1185">Reference proteome</keyword>
<dbReference type="InterPro" id="IPR006148">
    <property type="entry name" value="Glc/Gal-6P_isomerase"/>
</dbReference>
<dbReference type="PANTHER" id="PTHR11280">
    <property type="entry name" value="GLUCOSAMINE-6-PHOSPHATE ISOMERASE"/>
    <property type="match status" value="1"/>
</dbReference>
<evidence type="ECO:0000313" key="3">
    <source>
        <dbReference type="Proteomes" id="UP001338309"/>
    </source>
</evidence>
<dbReference type="CDD" id="cd01399">
    <property type="entry name" value="GlcN6P_deaminase"/>
    <property type="match status" value="1"/>
</dbReference>
<dbReference type="Proteomes" id="UP001338309">
    <property type="component" value="Unassembled WGS sequence"/>
</dbReference>